<dbReference type="Gene3D" id="3.90.76.10">
    <property type="entry name" value="Dipeptide-binding Protein, Domain 1"/>
    <property type="match status" value="1"/>
</dbReference>
<dbReference type="PANTHER" id="PTHR30290">
    <property type="entry name" value="PERIPLASMIC BINDING COMPONENT OF ABC TRANSPORTER"/>
    <property type="match status" value="1"/>
</dbReference>
<name>A0ABW7PN93_9ACTN</name>
<dbReference type="Pfam" id="PF00496">
    <property type="entry name" value="SBP_bac_5"/>
    <property type="match status" value="1"/>
</dbReference>
<dbReference type="InterPro" id="IPR030678">
    <property type="entry name" value="Peptide/Ni-bd"/>
</dbReference>
<evidence type="ECO:0000256" key="5">
    <source>
        <dbReference type="SAM" id="SignalP"/>
    </source>
</evidence>
<dbReference type="InterPro" id="IPR000914">
    <property type="entry name" value="SBP_5_dom"/>
</dbReference>
<comment type="similarity">
    <text evidence="2">Belongs to the bacterial solute-binding protein 5 family.</text>
</comment>
<evidence type="ECO:0000256" key="4">
    <source>
        <dbReference type="ARBA" id="ARBA00022729"/>
    </source>
</evidence>
<evidence type="ECO:0000259" key="6">
    <source>
        <dbReference type="Pfam" id="PF00496"/>
    </source>
</evidence>
<feature type="domain" description="Solute-binding protein family 5" evidence="6">
    <location>
        <begin position="79"/>
        <end position="444"/>
    </location>
</feature>
<keyword evidence="8" id="KW-1185">Reference proteome</keyword>
<proteinExistence type="inferred from homology"/>
<keyword evidence="4 5" id="KW-0732">Signal</keyword>
<comment type="caution">
    <text evidence="7">The sequence shown here is derived from an EMBL/GenBank/DDBJ whole genome shotgun (WGS) entry which is preliminary data.</text>
</comment>
<evidence type="ECO:0000256" key="2">
    <source>
        <dbReference type="ARBA" id="ARBA00005695"/>
    </source>
</evidence>
<dbReference type="InterPro" id="IPR039424">
    <property type="entry name" value="SBP_5"/>
</dbReference>
<feature type="chain" id="PRO_5047306792" evidence="5">
    <location>
        <begin position="26"/>
        <end position="529"/>
    </location>
</feature>
<evidence type="ECO:0000256" key="1">
    <source>
        <dbReference type="ARBA" id="ARBA00004196"/>
    </source>
</evidence>
<dbReference type="RefSeq" id="WP_395513517.1">
    <property type="nucleotide sequence ID" value="NZ_JBBDHD010000158.1"/>
</dbReference>
<feature type="signal peptide" evidence="5">
    <location>
        <begin position="1"/>
        <end position="25"/>
    </location>
</feature>
<evidence type="ECO:0000313" key="7">
    <source>
        <dbReference type="EMBL" id="MFH7599899.1"/>
    </source>
</evidence>
<sequence>MFNRTRTRCLQITAAVASISLVAGCGLLSDDTDAAAKRITVGTTSAPSTLDPAAAWDGSWELYRNIYQTLLAFPTGSTKPQPDAAQNCDFTDTANMAYRCTLRKGLKFSDGEPLDSKAVKHSLDRIRTINSQVGPKGLFESLDKIEAPDPLTVVFHLKTPDATFPYVLGSPAASLVAPKDYPADKLRSDGKVTGSGPYVLTSYKEGVEAVLGGYEGYQGFANRRNDALTIRYFKKSDEMVAALKSKEIDATYRGLSAAEIKDLQSTASHNQGVQVVENVGAEIRYLVFNPKDPQVAKVQVRQAIAQLVDRGALVTKVYQGTAEPLYSMVPKGVVGHKTPFYDLYGNADVAKARKILQSAGINTPVELTFWYTTDRYGGSTADEFTELKRQLDESGLFKITLRGKPWKDFQVGYKNGEYPVFGRGWFPDFPDPDNFIAPFVGKENAVGTPYEPAPILNEILPKSRRESDRSAGVREFEQAQQIFAQDVRLLPLWQGKLYVGAREDIAGAERALDPQTAMQMWELYRKTSW</sequence>
<dbReference type="Gene3D" id="3.40.190.10">
    <property type="entry name" value="Periplasmic binding protein-like II"/>
    <property type="match status" value="1"/>
</dbReference>
<dbReference type="PIRSF" id="PIRSF002741">
    <property type="entry name" value="MppA"/>
    <property type="match status" value="1"/>
</dbReference>
<dbReference type="SUPFAM" id="SSF53850">
    <property type="entry name" value="Periplasmic binding protein-like II"/>
    <property type="match status" value="1"/>
</dbReference>
<protein>
    <submittedName>
        <fullName evidence="7">ABC transporter substrate-binding protein</fullName>
    </submittedName>
</protein>
<dbReference type="PANTHER" id="PTHR30290:SF10">
    <property type="entry name" value="PERIPLASMIC OLIGOPEPTIDE-BINDING PROTEIN-RELATED"/>
    <property type="match status" value="1"/>
</dbReference>
<reference evidence="7 8" key="1">
    <citation type="submission" date="2024-03" db="EMBL/GenBank/DDBJ databases">
        <title>Whole genome sequencing of Streptomyces racemochromogenes, to identify antimicrobial biosynthetic gene clusters.</title>
        <authorList>
            <person name="Suryawanshi P."/>
            <person name="Krishnaraj P.U."/>
            <person name="Arun Y.P."/>
            <person name="Suryawanshi M.P."/>
            <person name="Rakshit O."/>
        </authorList>
    </citation>
    <scope>NUCLEOTIDE SEQUENCE [LARGE SCALE GENOMIC DNA]</scope>
    <source>
        <strain evidence="7 8">AUDT626</strain>
    </source>
</reference>
<keyword evidence="3" id="KW-0813">Transport</keyword>
<dbReference type="Gene3D" id="3.10.105.10">
    <property type="entry name" value="Dipeptide-binding Protein, Domain 3"/>
    <property type="match status" value="1"/>
</dbReference>
<dbReference type="Proteomes" id="UP001610631">
    <property type="component" value="Unassembled WGS sequence"/>
</dbReference>
<evidence type="ECO:0000313" key="8">
    <source>
        <dbReference type="Proteomes" id="UP001610631"/>
    </source>
</evidence>
<comment type="subcellular location">
    <subcellularLocation>
        <location evidence="1">Cell envelope</location>
    </subcellularLocation>
</comment>
<evidence type="ECO:0000256" key="3">
    <source>
        <dbReference type="ARBA" id="ARBA00022448"/>
    </source>
</evidence>
<gene>
    <name evidence="7" type="ORF">WDV06_33090</name>
</gene>
<dbReference type="PROSITE" id="PS51257">
    <property type="entry name" value="PROKAR_LIPOPROTEIN"/>
    <property type="match status" value="1"/>
</dbReference>
<dbReference type="EMBL" id="JBBDHD010000158">
    <property type="protein sequence ID" value="MFH7599899.1"/>
    <property type="molecule type" value="Genomic_DNA"/>
</dbReference>
<accession>A0ABW7PN93</accession>
<organism evidence="7 8">
    <name type="scientific">Streptomyces racemochromogenes</name>
    <dbReference type="NCBI Taxonomy" id="67353"/>
    <lineage>
        <taxon>Bacteria</taxon>
        <taxon>Bacillati</taxon>
        <taxon>Actinomycetota</taxon>
        <taxon>Actinomycetes</taxon>
        <taxon>Kitasatosporales</taxon>
        <taxon>Streptomycetaceae</taxon>
        <taxon>Streptomyces</taxon>
    </lineage>
</organism>